<sequence length="93" mass="10112">MARLNTLLFLVVVALAVVALIDCLLTERSRLQSFPRGAWVVLILMCPILGPVTWFRSGRTARAVAPDPATAAPAGPDDDPEFLARLAESLRNR</sequence>
<dbReference type="Pfam" id="PF13396">
    <property type="entry name" value="PLDc_N"/>
    <property type="match status" value="1"/>
</dbReference>
<organism evidence="8 9">
    <name type="scientific">Actinoplanes subglobosus</name>
    <dbReference type="NCBI Taxonomy" id="1547892"/>
    <lineage>
        <taxon>Bacteria</taxon>
        <taxon>Bacillati</taxon>
        <taxon>Actinomycetota</taxon>
        <taxon>Actinomycetes</taxon>
        <taxon>Micromonosporales</taxon>
        <taxon>Micromonosporaceae</taxon>
        <taxon>Actinoplanes</taxon>
    </lineage>
</organism>
<comment type="caution">
    <text evidence="8">The sequence shown here is derived from an EMBL/GenBank/DDBJ whole genome shotgun (WGS) entry which is preliminary data.</text>
</comment>
<accession>A0ABV8INY0</accession>
<evidence type="ECO:0000256" key="3">
    <source>
        <dbReference type="ARBA" id="ARBA00022692"/>
    </source>
</evidence>
<comment type="subcellular location">
    <subcellularLocation>
        <location evidence="1">Cell membrane</location>
        <topology evidence="1">Multi-pass membrane protein</topology>
    </subcellularLocation>
</comment>
<name>A0ABV8INY0_9ACTN</name>
<keyword evidence="2" id="KW-1003">Cell membrane</keyword>
<evidence type="ECO:0000256" key="4">
    <source>
        <dbReference type="ARBA" id="ARBA00022989"/>
    </source>
</evidence>
<evidence type="ECO:0000256" key="1">
    <source>
        <dbReference type="ARBA" id="ARBA00004651"/>
    </source>
</evidence>
<evidence type="ECO:0000256" key="6">
    <source>
        <dbReference type="SAM" id="Phobius"/>
    </source>
</evidence>
<feature type="transmembrane region" description="Helical" evidence="6">
    <location>
        <begin position="37"/>
        <end position="55"/>
    </location>
</feature>
<dbReference type="EMBL" id="JBHSBL010000006">
    <property type="protein sequence ID" value="MFC4064658.1"/>
    <property type="molecule type" value="Genomic_DNA"/>
</dbReference>
<proteinExistence type="predicted"/>
<evidence type="ECO:0000256" key="5">
    <source>
        <dbReference type="ARBA" id="ARBA00023136"/>
    </source>
</evidence>
<evidence type="ECO:0000313" key="9">
    <source>
        <dbReference type="Proteomes" id="UP001595867"/>
    </source>
</evidence>
<evidence type="ECO:0000256" key="2">
    <source>
        <dbReference type="ARBA" id="ARBA00022475"/>
    </source>
</evidence>
<dbReference type="InterPro" id="IPR027379">
    <property type="entry name" value="CLS_N"/>
</dbReference>
<feature type="transmembrane region" description="Helical" evidence="6">
    <location>
        <begin position="6"/>
        <end position="25"/>
    </location>
</feature>
<evidence type="ECO:0000313" key="8">
    <source>
        <dbReference type="EMBL" id="MFC4064658.1"/>
    </source>
</evidence>
<dbReference type="Proteomes" id="UP001595867">
    <property type="component" value="Unassembled WGS sequence"/>
</dbReference>
<feature type="domain" description="Cardiolipin synthase N-terminal" evidence="7">
    <location>
        <begin position="14"/>
        <end position="59"/>
    </location>
</feature>
<keyword evidence="3 6" id="KW-0812">Transmembrane</keyword>
<keyword evidence="4 6" id="KW-1133">Transmembrane helix</keyword>
<dbReference type="RefSeq" id="WP_378065702.1">
    <property type="nucleotide sequence ID" value="NZ_JBHSBL010000006.1"/>
</dbReference>
<protein>
    <submittedName>
        <fullName evidence="8">PLDc N-terminal domain-containing protein</fullName>
    </submittedName>
</protein>
<keyword evidence="9" id="KW-1185">Reference proteome</keyword>
<keyword evidence="5 6" id="KW-0472">Membrane</keyword>
<gene>
    <name evidence="8" type="ORF">ACFO0C_06935</name>
</gene>
<reference evidence="9" key="1">
    <citation type="journal article" date="2019" name="Int. J. Syst. Evol. Microbiol.">
        <title>The Global Catalogue of Microorganisms (GCM) 10K type strain sequencing project: providing services to taxonomists for standard genome sequencing and annotation.</title>
        <authorList>
            <consortium name="The Broad Institute Genomics Platform"/>
            <consortium name="The Broad Institute Genome Sequencing Center for Infectious Disease"/>
            <person name="Wu L."/>
            <person name="Ma J."/>
        </authorList>
    </citation>
    <scope>NUCLEOTIDE SEQUENCE [LARGE SCALE GENOMIC DNA]</scope>
    <source>
        <strain evidence="9">TBRC 5832</strain>
    </source>
</reference>
<evidence type="ECO:0000259" key="7">
    <source>
        <dbReference type="Pfam" id="PF13396"/>
    </source>
</evidence>